<dbReference type="Proteomes" id="UP001642409">
    <property type="component" value="Unassembled WGS sequence"/>
</dbReference>
<reference evidence="2 3" key="2">
    <citation type="submission" date="2024-07" db="EMBL/GenBank/DDBJ databases">
        <authorList>
            <person name="Akdeniz Z."/>
        </authorList>
    </citation>
    <scope>NUCLEOTIDE SEQUENCE [LARGE SCALE GENOMIC DNA]</scope>
</reference>
<reference evidence="1" key="1">
    <citation type="submission" date="2023-06" db="EMBL/GenBank/DDBJ databases">
        <authorList>
            <person name="Kurt Z."/>
        </authorList>
    </citation>
    <scope>NUCLEOTIDE SEQUENCE</scope>
</reference>
<evidence type="ECO:0000313" key="2">
    <source>
        <dbReference type="EMBL" id="CAL6064902.1"/>
    </source>
</evidence>
<dbReference type="AlphaFoldDB" id="A0AA86V4D3"/>
<name>A0AA86V4D3_9EUKA</name>
<dbReference type="EMBL" id="CATOUU010001171">
    <property type="protein sequence ID" value="CAI9976046.1"/>
    <property type="molecule type" value="Genomic_DNA"/>
</dbReference>
<gene>
    <name evidence="2" type="ORF">HINF_LOCUS51583</name>
    <name evidence="1" type="ORF">HINF_LOCUS63691</name>
</gene>
<sequence>MYETTVQAETKQQLCASLLGSNCILPAQKEFDVKKNEVFDFNKING</sequence>
<evidence type="ECO:0000313" key="1">
    <source>
        <dbReference type="EMBL" id="CAI9976046.1"/>
    </source>
</evidence>
<comment type="caution">
    <text evidence="1">The sequence shown here is derived from an EMBL/GenBank/DDBJ whole genome shotgun (WGS) entry which is preliminary data.</text>
</comment>
<keyword evidence="3" id="KW-1185">Reference proteome</keyword>
<evidence type="ECO:0000313" key="3">
    <source>
        <dbReference type="Proteomes" id="UP001642409"/>
    </source>
</evidence>
<organism evidence="1">
    <name type="scientific">Hexamita inflata</name>
    <dbReference type="NCBI Taxonomy" id="28002"/>
    <lineage>
        <taxon>Eukaryota</taxon>
        <taxon>Metamonada</taxon>
        <taxon>Diplomonadida</taxon>
        <taxon>Hexamitidae</taxon>
        <taxon>Hexamitinae</taxon>
        <taxon>Hexamita</taxon>
    </lineage>
</organism>
<protein>
    <submittedName>
        <fullName evidence="1">Uncharacterized protein</fullName>
    </submittedName>
</protein>
<dbReference type="EMBL" id="CAXDID020000252">
    <property type="protein sequence ID" value="CAL6064902.1"/>
    <property type="molecule type" value="Genomic_DNA"/>
</dbReference>
<accession>A0AA86V4D3</accession>
<proteinExistence type="predicted"/>